<name>A0ABD3M145_9STRA</name>
<dbReference type="InterPro" id="IPR002818">
    <property type="entry name" value="DJ-1/PfpI"/>
</dbReference>
<evidence type="ECO:0000259" key="4">
    <source>
        <dbReference type="Pfam" id="PF01965"/>
    </source>
</evidence>
<keyword evidence="6" id="KW-1185">Reference proteome</keyword>
<dbReference type="Pfam" id="PF01965">
    <property type="entry name" value="DJ-1_PfpI"/>
    <property type="match status" value="1"/>
</dbReference>
<dbReference type="CDD" id="cd03141">
    <property type="entry name" value="GATase1_Hsp31_like"/>
    <property type="match status" value="1"/>
</dbReference>
<dbReference type="GO" id="GO:0016829">
    <property type="term" value="F:lyase activity"/>
    <property type="evidence" value="ECO:0007669"/>
    <property type="project" value="UniProtKB-KW"/>
</dbReference>
<dbReference type="SUPFAM" id="SSF52317">
    <property type="entry name" value="Class I glutamine amidotransferase-like"/>
    <property type="match status" value="1"/>
</dbReference>
<evidence type="ECO:0000256" key="3">
    <source>
        <dbReference type="ARBA" id="ARBA00038493"/>
    </source>
</evidence>
<accession>A0ABD3M145</accession>
<feature type="domain" description="DJ-1/PfpI" evidence="4">
    <location>
        <begin position="25"/>
        <end position="221"/>
    </location>
</feature>
<dbReference type="InterPro" id="IPR050325">
    <property type="entry name" value="Prot/Nucl_acid_deglycase"/>
</dbReference>
<gene>
    <name evidence="5" type="ORF">ACHAWU_009942</name>
</gene>
<evidence type="ECO:0000313" key="5">
    <source>
        <dbReference type="EMBL" id="KAL3756548.1"/>
    </source>
</evidence>
<dbReference type="Proteomes" id="UP001530293">
    <property type="component" value="Unassembled WGS sequence"/>
</dbReference>
<keyword evidence="1" id="KW-0346">Stress response</keyword>
<proteinExistence type="inferred from homology"/>
<sequence length="225" mass="23963">MTKIVIVSTSATELKGHPTGLWIEELAVPYYQFTDAGYEVVIASPAGGPIPIDKSSMSGEFFNDACKKFMHDADAIGQLGHSTKLESIDFSSGIDGIFLCGGHGTCTDFHVSDDLKSAIETLYSADKVVAAVCHGPMGLTHCTNPDGTPLVKDKVVTGFKDTEEIMVQLENIVPFMLETKLKELGAKYESADDFTPNVCVDGKLVTGQNPQSSDKIAAAVIALLS</sequence>
<reference evidence="5 6" key="1">
    <citation type="submission" date="2024-10" db="EMBL/GenBank/DDBJ databases">
        <title>Updated reference genomes for cyclostephanoid diatoms.</title>
        <authorList>
            <person name="Roberts W.R."/>
            <person name="Alverson A.J."/>
        </authorList>
    </citation>
    <scope>NUCLEOTIDE SEQUENCE [LARGE SCALE GENOMIC DNA]</scope>
    <source>
        <strain evidence="5 6">AJA232-27</strain>
    </source>
</reference>
<organism evidence="5 6">
    <name type="scientific">Discostella pseudostelligera</name>
    <dbReference type="NCBI Taxonomy" id="259834"/>
    <lineage>
        <taxon>Eukaryota</taxon>
        <taxon>Sar</taxon>
        <taxon>Stramenopiles</taxon>
        <taxon>Ochrophyta</taxon>
        <taxon>Bacillariophyta</taxon>
        <taxon>Coscinodiscophyceae</taxon>
        <taxon>Thalassiosirophycidae</taxon>
        <taxon>Stephanodiscales</taxon>
        <taxon>Stephanodiscaceae</taxon>
        <taxon>Discostella</taxon>
    </lineage>
</organism>
<protein>
    <recommendedName>
        <fullName evidence="4">DJ-1/PfpI domain-containing protein</fullName>
    </recommendedName>
</protein>
<dbReference type="EMBL" id="JALLBG020000303">
    <property type="protein sequence ID" value="KAL3756548.1"/>
    <property type="molecule type" value="Genomic_DNA"/>
</dbReference>
<comment type="caution">
    <text evidence="5">The sequence shown here is derived from an EMBL/GenBank/DDBJ whole genome shotgun (WGS) entry which is preliminary data.</text>
</comment>
<comment type="similarity">
    <text evidence="3">Belongs to the peptidase C56 family. HSP31-like subfamily.</text>
</comment>
<keyword evidence="2" id="KW-0456">Lyase</keyword>
<dbReference type="PANTHER" id="PTHR48094:SF11">
    <property type="entry name" value="GLUTATHIONE-INDEPENDENT GLYOXALASE HSP31-RELATED"/>
    <property type="match status" value="1"/>
</dbReference>
<dbReference type="AlphaFoldDB" id="A0ABD3M145"/>
<dbReference type="PANTHER" id="PTHR48094">
    <property type="entry name" value="PROTEIN/NUCLEIC ACID DEGLYCASE DJ-1-RELATED"/>
    <property type="match status" value="1"/>
</dbReference>
<dbReference type="Gene3D" id="3.40.50.880">
    <property type="match status" value="1"/>
</dbReference>
<evidence type="ECO:0000313" key="6">
    <source>
        <dbReference type="Proteomes" id="UP001530293"/>
    </source>
</evidence>
<evidence type="ECO:0000256" key="2">
    <source>
        <dbReference type="ARBA" id="ARBA00023239"/>
    </source>
</evidence>
<evidence type="ECO:0000256" key="1">
    <source>
        <dbReference type="ARBA" id="ARBA00023016"/>
    </source>
</evidence>
<dbReference type="InterPro" id="IPR029062">
    <property type="entry name" value="Class_I_gatase-like"/>
</dbReference>